<dbReference type="RefSeq" id="WP_083202878.1">
    <property type="nucleotide sequence ID" value="NZ_FLRA01000003.1"/>
</dbReference>
<dbReference type="GO" id="GO:0005886">
    <property type="term" value="C:plasma membrane"/>
    <property type="evidence" value="ECO:0007669"/>
    <property type="project" value="UniProtKB-SubCell"/>
</dbReference>
<dbReference type="PANTHER" id="PTHR30462:SF3">
    <property type="entry name" value="INTERMEMBRANE TRANSPORT PROTEIN PQIA"/>
    <property type="match status" value="1"/>
</dbReference>
<accession>A0A1C3JNC6</accession>
<keyword evidence="5 7" id="KW-1133">Transmembrane helix</keyword>
<dbReference type="OrthoDB" id="9800207at2"/>
<name>A0A1C3JNC6_9GAMM</name>
<keyword evidence="2" id="KW-1003">Cell membrane</keyword>
<dbReference type="InterPro" id="IPR007498">
    <property type="entry name" value="PqiA-like"/>
</dbReference>
<feature type="transmembrane region" description="Helical" evidence="7">
    <location>
        <begin position="144"/>
        <end position="168"/>
    </location>
</feature>
<evidence type="ECO:0000256" key="1">
    <source>
        <dbReference type="ARBA" id="ARBA00004533"/>
    </source>
</evidence>
<comment type="subcellular location">
    <subcellularLocation>
        <location evidence="1">Cell inner membrane</location>
    </subcellularLocation>
</comment>
<keyword evidence="4 7" id="KW-0812">Transmembrane</keyword>
<dbReference type="Proteomes" id="UP000092871">
    <property type="component" value="Unassembled WGS sequence"/>
</dbReference>
<dbReference type="InterPro" id="IPR051800">
    <property type="entry name" value="PqiA-PqiB_transport"/>
</dbReference>
<dbReference type="Proteomes" id="UP000092840">
    <property type="component" value="Unassembled WGS sequence"/>
</dbReference>
<reference evidence="8 11" key="1">
    <citation type="submission" date="2016-06" db="EMBL/GenBank/DDBJ databases">
        <authorList>
            <person name="Kjaerup R.B."/>
            <person name="Dalgaard T.S."/>
            <person name="Juul-Madsen H.R."/>
        </authorList>
    </citation>
    <scope>NUCLEOTIDE SEQUENCE [LARGE SCALE GENOMIC DNA]</scope>
    <source>
        <strain evidence="8 11">CECT 5115</strain>
    </source>
</reference>
<feature type="transmembrane region" description="Helical" evidence="7">
    <location>
        <begin position="221"/>
        <end position="242"/>
    </location>
</feature>
<organism evidence="8 11">
    <name type="scientific">Marinomonas gallaica</name>
    <dbReference type="NCBI Taxonomy" id="1806667"/>
    <lineage>
        <taxon>Bacteria</taxon>
        <taxon>Pseudomonadati</taxon>
        <taxon>Pseudomonadota</taxon>
        <taxon>Gammaproteobacteria</taxon>
        <taxon>Oceanospirillales</taxon>
        <taxon>Oceanospirillaceae</taxon>
        <taxon>Marinomonas</taxon>
    </lineage>
</organism>
<reference evidence="9 10" key="2">
    <citation type="submission" date="2016-06" db="EMBL/GenBank/DDBJ databases">
        <authorList>
            <person name="Rodrigo-Torres L."/>
            <person name="Arahal D.R."/>
        </authorList>
    </citation>
    <scope>NUCLEOTIDE SEQUENCE [LARGE SCALE GENOMIC DNA]</scope>
    <source>
        <strain evidence="9 10">CECT 5116</strain>
    </source>
</reference>
<keyword evidence="10" id="KW-1185">Reference proteome</keyword>
<feature type="transmembrane region" description="Helical" evidence="7">
    <location>
        <begin position="95"/>
        <end position="123"/>
    </location>
</feature>
<dbReference type="AlphaFoldDB" id="A0A1C3JNC6"/>
<dbReference type="EMBL" id="FLRA01000003">
    <property type="protein sequence ID" value="SBT16599.1"/>
    <property type="molecule type" value="Genomic_DNA"/>
</dbReference>
<dbReference type="Pfam" id="PF04403">
    <property type="entry name" value="PqiA"/>
    <property type="match status" value="2"/>
</dbReference>
<protein>
    <submittedName>
        <fullName evidence="8">Paraquat-inducible protein A</fullName>
    </submittedName>
</protein>
<evidence type="ECO:0000313" key="11">
    <source>
        <dbReference type="Proteomes" id="UP000092871"/>
    </source>
</evidence>
<feature type="transmembrane region" description="Helical" evidence="7">
    <location>
        <begin position="344"/>
        <end position="366"/>
    </location>
</feature>
<dbReference type="EMBL" id="FLRB01000006">
    <property type="protein sequence ID" value="SBT20315.1"/>
    <property type="molecule type" value="Genomic_DNA"/>
</dbReference>
<feature type="transmembrane region" description="Helical" evidence="7">
    <location>
        <begin position="317"/>
        <end position="338"/>
    </location>
</feature>
<feature type="transmembrane region" description="Helical" evidence="7">
    <location>
        <begin position="51"/>
        <end position="75"/>
    </location>
</feature>
<keyword evidence="3" id="KW-0997">Cell inner membrane</keyword>
<dbReference type="PANTHER" id="PTHR30462">
    <property type="entry name" value="INTERMEMBRANE TRANSPORT PROTEIN PQIB-RELATED"/>
    <property type="match status" value="1"/>
</dbReference>
<keyword evidence="6 7" id="KW-0472">Membrane</keyword>
<proteinExistence type="predicted"/>
<evidence type="ECO:0000313" key="10">
    <source>
        <dbReference type="Proteomes" id="UP000092840"/>
    </source>
</evidence>
<sequence>MMQHADDSRSVTCRHCGLHTLVPVLSPKQKAHCPRCDHTLTVLSANWVDKILALSLSALFLLVLSLSFSFLSFDINGMKTSITLASVVASLADQAYLGLAVLIFTVCIILPAGVISMLLFWMLAIKFGLGVRAAQTQVKLCFAFLKWCMPEVFIVSALVSMIKLVTIAEVELGSAFYFYGAFIVIFMVVLQLLDRHQLELALLQRASSEPKPLQSQQSLQWTWALLATSILLYLPANLLPIMTTRFLGEDSPSTIVAGVITLWQNQSYFIAIVIFVASVLVPIFKILALAYLSYSVRAPYAYNAKQRYLLYRVTEFMGRWSMIDVFVVAILAGLVQLGSTMSVYPGPAVVAFCAVVVLTMMAAMSFDSRMLWNEKS</sequence>
<evidence type="ECO:0000313" key="9">
    <source>
        <dbReference type="EMBL" id="SBT20315.1"/>
    </source>
</evidence>
<evidence type="ECO:0000256" key="3">
    <source>
        <dbReference type="ARBA" id="ARBA00022519"/>
    </source>
</evidence>
<evidence type="ECO:0000256" key="5">
    <source>
        <dbReference type="ARBA" id="ARBA00022989"/>
    </source>
</evidence>
<feature type="transmembrane region" description="Helical" evidence="7">
    <location>
        <begin position="268"/>
        <end position="296"/>
    </location>
</feature>
<evidence type="ECO:0000256" key="7">
    <source>
        <dbReference type="SAM" id="Phobius"/>
    </source>
</evidence>
<gene>
    <name evidence="8" type="primary">pqiA</name>
    <name evidence="8" type="ORF">MGA5115_00680</name>
    <name evidence="9" type="ORF">MGA5116_00898</name>
</gene>
<evidence type="ECO:0000313" key="8">
    <source>
        <dbReference type="EMBL" id="SBT16599.1"/>
    </source>
</evidence>
<evidence type="ECO:0000256" key="6">
    <source>
        <dbReference type="ARBA" id="ARBA00023136"/>
    </source>
</evidence>
<feature type="transmembrane region" description="Helical" evidence="7">
    <location>
        <begin position="174"/>
        <end position="193"/>
    </location>
</feature>
<evidence type="ECO:0000256" key="2">
    <source>
        <dbReference type="ARBA" id="ARBA00022475"/>
    </source>
</evidence>
<evidence type="ECO:0000256" key="4">
    <source>
        <dbReference type="ARBA" id="ARBA00022692"/>
    </source>
</evidence>